<dbReference type="CDD" id="cd07043">
    <property type="entry name" value="STAS_anti-anti-sigma_factors"/>
    <property type="match status" value="1"/>
</dbReference>
<gene>
    <name evidence="5" type="ORF">V2S66_32480</name>
</gene>
<feature type="compositionally biased region" description="Basic and acidic residues" evidence="3">
    <location>
        <begin position="13"/>
        <end position="22"/>
    </location>
</feature>
<feature type="region of interest" description="Disordered" evidence="3">
    <location>
        <begin position="1"/>
        <end position="29"/>
    </location>
</feature>
<dbReference type="PROSITE" id="PS50801">
    <property type="entry name" value="STAS"/>
    <property type="match status" value="1"/>
</dbReference>
<comment type="similarity">
    <text evidence="1 2">Belongs to the anti-sigma-factor antagonist family.</text>
</comment>
<organism evidence="5 6">
    <name type="scientific">Actinacidiphila polyblastidii</name>
    <dbReference type="NCBI Taxonomy" id="3110430"/>
    <lineage>
        <taxon>Bacteria</taxon>
        <taxon>Bacillati</taxon>
        <taxon>Actinomycetota</taxon>
        <taxon>Actinomycetes</taxon>
        <taxon>Kitasatosporales</taxon>
        <taxon>Streptomycetaceae</taxon>
        <taxon>Actinacidiphila</taxon>
    </lineage>
</organism>
<dbReference type="InterPro" id="IPR036513">
    <property type="entry name" value="STAS_dom_sf"/>
</dbReference>
<dbReference type="SUPFAM" id="SSF52091">
    <property type="entry name" value="SpoIIaa-like"/>
    <property type="match status" value="1"/>
</dbReference>
<dbReference type="Pfam" id="PF01740">
    <property type="entry name" value="STAS"/>
    <property type="match status" value="1"/>
</dbReference>
<sequence>MTRGRTVQQQGEQRPERARRLGDAIPPPTAHARSYRLGTLTVVELHGEIDLATAETVEPHLAAAAQGLPPLLVLLDLGLVEFIDCFGLSLLVRARRRIADRGGRVVMVCDDRATRKLLALTGLDGVFHPYRHVEDALRDEIGGRPDAAPPD</sequence>
<dbReference type="PANTHER" id="PTHR33495">
    <property type="entry name" value="ANTI-SIGMA FACTOR ANTAGONIST TM_1081-RELATED-RELATED"/>
    <property type="match status" value="1"/>
</dbReference>
<dbReference type="InterPro" id="IPR003658">
    <property type="entry name" value="Anti-sigma_ant"/>
</dbReference>
<proteinExistence type="inferred from homology"/>
<comment type="caution">
    <text evidence="5">The sequence shown here is derived from an EMBL/GenBank/DDBJ whole genome shotgun (WGS) entry which is preliminary data.</text>
</comment>
<dbReference type="PANTHER" id="PTHR33495:SF2">
    <property type="entry name" value="ANTI-SIGMA FACTOR ANTAGONIST TM_1081-RELATED"/>
    <property type="match status" value="1"/>
</dbReference>
<evidence type="ECO:0000313" key="6">
    <source>
        <dbReference type="Proteomes" id="UP001344658"/>
    </source>
</evidence>
<dbReference type="InterPro" id="IPR002645">
    <property type="entry name" value="STAS_dom"/>
</dbReference>
<dbReference type="NCBIfam" id="TIGR00377">
    <property type="entry name" value="ant_ant_sig"/>
    <property type="match status" value="1"/>
</dbReference>
<reference evidence="5 6" key="1">
    <citation type="submission" date="2023-12" db="EMBL/GenBank/DDBJ databases">
        <title>Streptomyces sp. V4-01.</title>
        <authorList>
            <person name="Somphong A."/>
            <person name="Phongsopitanun W."/>
        </authorList>
    </citation>
    <scope>NUCLEOTIDE SEQUENCE [LARGE SCALE GENOMIC DNA]</scope>
    <source>
        <strain evidence="5 6">V4-01</strain>
    </source>
</reference>
<feature type="domain" description="STAS" evidence="4">
    <location>
        <begin position="30"/>
        <end position="140"/>
    </location>
</feature>
<evidence type="ECO:0000259" key="4">
    <source>
        <dbReference type="PROSITE" id="PS50801"/>
    </source>
</evidence>
<dbReference type="Gene3D" id="3.30.750.24">
    <property type="entry name" value="STAS domain"/>
    <property type="match status" value="1"/>
</dbReference>
<accession>A0ABU7PLF9</accession>
<dbReference type="EMBL" id="JAZEWV010000050">
    <property type="protein sequence ID" value="MEE4546669.1"/>
    <property type="molecule type" value="Genomic_DNA"/>
</dbReference>
<keyword evidence="6" id="KW-1185">Reference proteome</keyword>
<dbReference type="Proteomes" id="UP001344658">
    <property type="component" value="Unassembled WGS sequence"/>
</dbReference>
<dbReference type="RefSeq" id="WP_330800389.1">
    <property type="nucleotide sequence ID" value="NZ_JAZEWV010000050.1"/>
</dbReference>
<evidence type="ECO:0000256" key="1">
    <source>
        <dbReference type="ARBA" id="ARBA00009013"/>
    </source>
</evidence>
<feature type="compositionally biased region" description="Polar residues" evidence="3">
    <location>
        <begin position="1"/>
        <end position="12"/>
    </location>
</feature>
<evidence type="ECO:0000313" key="5">
    <source>
        <dbReference type="EMBL" id="MEE4546669.1"/>
    </source>
</evidence>
<evidence type="ECO:0000256" key="2">
    <source>
        <dbReference type="RuleBase" id="RU003749"/>
    </source>
</evidence>
<evidence type="ECO:0000256" key="3">
    <source>
        <dbReference type="SAM" id="MobiDB-lite"/>
    </source>
</evidence>
<protein>
    <recommendedName>
        <fullName evidence="2">Anti-sigma factor antagonist</fullName>
    </recommendedName>
</protein>
<name>A0ABU7PLF9_9ACTN</name>